<feature type="compositionally biased region" description="Acidic residues" evidence="1">
    <location>
        <begin position="36"/>
        <end position="52"/>
    </location>
</feature>
<feature type="region of interest" description="Disordered" evidence="1">
    <location>
        <begin position="1"/>
        <end position="106"/>
    </location>
</feature>
<accession>A0A5A9NIW9</accession>
<proteinExistence type="predicted"/>
<gene>
    <name evidence="2" type="ORF">E1301_Tti018051</name>
</gene>
<feature type="compositionally biased region" description="Basic and acidic residues" evidence="1">
    <location>
        <begin position="92"/>
        <end position="103"/>
    </location>
</feature>
<feature type="compositionally biased region" description="Basic and acidic residues" evidence="1">
    <location>
        <begin position="1"/>
        <end position="26"/>
    </location>
</feature>
<sequence>MPLKKESKGGREMDGERIPLSKEQELKLVSISGDNSEVEDLSDIDDPVEDVDYPPPQQEPISREEESSGVEDPIPQSSLGRKCLCDEGSGYRSDRTDDRDRCGRPHAQPELYQGADALTAQVQELGLEGLVIYRLSKLFTLVQKCDRFFTSIKAVNRMMEKKVDLTGTGMKNRVPKQCRGCQVTKK</sequence>
<keyword evidence="3" id="KW-1185">Reference proteome</keyword>
<reference evidence="2 3" key="1">
    <citation type="journal article" date="2019" name="Mol. Ecol. Resour.">
        <title>Chromosome-level genome assembly of Triplophysa tibetana, a fish adapted to the harsh high-altitude environment of the Tibetan Plateau.</title>
        <authorList>
            <person name="Yang X."/>
            <person name="Liu H."/>
            <person name="Ma Z."/>
            <person name="Zou Y."/>
            <person name="Zou M."/>
            <person name="Mao Y."/>
            <person name="Li X."/>
            <person name="Wang H."/>
            <person name="Chen T."/>
            <person name="Wang W."/>
            <person name="Yang R."/>
        </authorList>
    </citation>
    <scope>NUCLEOTIDE SEQUENCE [LARGE SCALE GENOMIC DNA]</scope>
    <source>
        <strain evidence="2">TTIB1903HZAU</strain>
        <tissue evidence="2">Muscle</tissue>
    </source>
</reference>
<evidence type="ECO:0000313" key="2">
    <source>
        <dbReference type="EMBL" id="KAA0708801.1"/>
    </source>
</evidence>
<dbReference type="Proteomes" id="UP000324632">
    <property type="component" value="Chromosome 18"/>
</dbReference>
<evidence type="ECO:0000256" key="1">
    <source>
        <dbReference type="SAM" id="MobiDB-lite"/>
    </source>
</evidence>
<organism evidence="2 3">
    <name type="scientific">Triplophysa tibetana</name>
    <dbReference type="NCBI Taxonomy" id="1572043"/>
    <lineage>
        <taxon>Eukaryota</taxon>
        <taxon>Metazoa</taxon>
        <taxon>Chordata</taxon>
        <taxon>Craniata</taxon>
        <taxon>Vertebrata</taxon>
        <taxon>Euteleostomi</taxon>
        <taxon>Actinopterygii</taxon>
        <taxon>Neopterygii</taxon>
        <taxon>Teleostei</taxon>
        <taxon>Ostariophysi</taxon>
        <taxon>Cypriniformes</taxon>
        <taxon>Nemacheilidae</taxon>
        <taxon>Triplophysa</taxon>
    </lineage>
</organism>
<name>A0A5A9NIW9_9TELE</name>
<evidence type="ECO:0000313" key="3">
    <source>
        <dbReference type="Proteomes" id="UP000324632"/>
    </source>
</evidence>
<dbReference type="EMBL" id="SOYY01000018">
    <property type="protein sequence ID" value="KAA0708801.1"/>
    <property type="molecule type" value="Genomic_DNA"/>
</dbReference>
<comment type="caution">
    <text evidence="2">The sequence shown here is derived from an EMBL/GenBank/DDBJ whole genome shotgun (WGS) entry which is preliminary data.</text>
</comment>
<dbReference type="AlphaFoldDB" id="A0A5A9NIW9"/>
<protein>
    <submittedName>
        <fullName evidence="2">Uncharacterized protein</fullName>
    </submittedName>
</protein>